<dbReference type="InterPro" id="IPR010137">
    <property type="entry name" value="Lipid_A_LpxA"/>
</dbReference>
<dbReference type="InterPro" id="IPR037157">
    <property type="entry name" value="Acetyltransf_C_sf"/>
</dbReference>
<keyword evidence="2 8" id="KW-0444">Lipid biosynthesis</keyword>
<evidence type="ECO:0000256" key="7">
    <source>
        <dbReference type="ARBA" id="ARBA00023315"/>
    </source>
</evidence>
<dbReference type="EMBL" id="FOHK01000002">
    <property type="protein sequence ID" value="SES84937.1"/>
    <property type="molecule type" value="Genomic_DNA"/>
</dbReference>
<comment type="pathway">
    <text evidence="8">Glycolipid biosynthesis; lipid IV(A) biosynthesis; lipid IV(A) from (3R)-3-hydroxytetradecanoyl-[acyl-carrier-protein] and UDP-N-acetyl-alpha-D-glucosamine: step 1/6.</text>
</comment>
<gene>
    <name evidence="8" type="primary">lpxA</name>
    <name evidence="10" type="ORF">SAMN05660429_00579</name>
</gene>
<dbReference type="Pfam" id="PF00132">
    <property type="entry name" value="Hexapep"/>
    <property type="match status" value="2"/>
</dbReference>
<dbReference type="UniPathway" id="UPA00359">
    <property type="reaction ID" value="UER00477"/>
</dbReference>
<dbReference type="PANTHER" id="PTHR43480">
    <property type="entry name" value="ACYL-[ACYL-CARRIER-PROTEIN]--UDP-N-ACETYLGLUCOSAMINE O-ACYLTRANSFERASE"/>
    <property type="match status" value="1"/>
</dbReference>
<dbReference type="InterPro" id="IPR011004">
    <property type="entry name" value="Trimer_LpxA-like_sf"/>
</dbReference>
<dbReference type="GO" id="GO:0016020">
    <property type="term" value="C:membrane"/>
    <property type="evidence" value="ECO:0007669"/>
    <property type="project" value="GOC"/>
</dbReference>
<evidence type="ECO:0000256" key="2">
    <source>
        <dbReference type="ARBA" id="ARBA00022516"/>
    </source>
</evidence>
<accession>A0A1H9ZT79</accession>
<evidence type="ECO:0000313" key="11">
    <source>
        <dbReference type="Proteomes" id="UP000199308"/>
    </source>
</evidence>
<organism evidence="10 11">
    <name type="scientific">Thalassotalea agarivorans</name>
    <name type="common">Thalassomonas agarivorans</name>
    <dbReference type="NCBI Taxonomy" id="349064"/>
    <lineage>
        <taxon>Bacteria</taxon>
        <taxon>Pseudomonadati</taxon>
        <taxon>Pseudomonadota</taxon>
        <taxon>Gammaproteobacteria</taxon>
        <taxon>Alteromonadales</taxon>
        <taxon>Colwelliaceae</taxon>
        <taxon>Thalassotalea</taxon>
    </lineage>
</organism>
<keyword evidence="11" id="KW-1185">Reference proteome</keyword>
<keyword evidence="3 8" id="KW-0441">Lipid A biosynthesis</keyword>
<keyword evidence="5 8" id="KW-0677">Repeat</keyword>
<comment type="catalytic activity">
    <reaction evidence="8">
        <text>a (3R)-hydroxyacyl-[ACP] + UDP-N-acetyl-alpha-D-glucosamine = a UDP-3-O-[(3R)-3-hydroxyacyl]-N-acetyl-alpha-D-glucosamine + holo-[ACP]</text>
        <dbReference type="Rhea" id="RHEA:67812"/>
        <dbReference type="Rhea" id="RHEA-COMP:9685"/>
        <dbReference type="Rhea" id="RHEA-COMP:9945"/>
        <dbReference type="ChEBI" id="CHEBI:57705"/>
        <dbReference type="ChEBI" id="CHEBI:64479"/>
        <dbReference type="ChEBI" id="CHEBI:78827"/>
        <dbReference type="ChEBI" id="CHEBI:173225"/>
        <dbReference type="EC" id="2.3.1.129"/>
    </reaction>
</comment>
<evidence type="ECO:0000256" key="8">
    <source>
        <dbReference type="HAMAP-Rule" id="MF_00387"/>
    </source>
</evidence>
<comment type="subcellular location">
    <subcellularLocation>
        <location evidence="8">Cytoplasm</location>
    </subcellularLocation>
</comment>
<dbReference type="GO" id="GO:0008780">
    <property type="term" value="F:acyl-[acyl-carrier-protein]-UDP-N-acetylglucosamine O-acyltransferase activity"/>
    <property type="evidence" value="ECO:0007669"/>
    <property type="project" value="UniProtKB-UniRule"/>
</dbReference>
<dbReference type="NCBIfam" id="NF003657">
    <property type="entry name" value="PRK05289.1"/>
    <property type="match status" value="1"/>
</dbReference>
<dbReference type="Gene3D" id="2.160.10.10">
    <property type="entry name" value="Hexapeptide repeat proteins"/>
    <property type="match status" value="1"/>
</dbReference>
<dbReference type="InterPro" id="IPR029098">
    <property type="entry name" value="Acetyltransf_C"/>
</dbReference>
<evidence type="ECO:0000256" key="1">
    <source>
        <dbReference type="ARBA" id="ARBA00022490"/>
    </source>
</evidence>
<evidence type="ECO:0000256" key="6">
    <source>
        <dbReference type="ARBA" id="ARBA00023098"/>
    </source>
</evidence>
<dbReference type="Gene3D" id="1.20.1180.10">
    <property type="entry name" value="Udp N-acetylglucosamine O-acyltransferase, C-terminal domain"/>
    <property type="match status" value="1"/>
</dbReference>
<sequence>MQEENYNKVIHPQAIIEPGAKVGNNVTIGPWTYIGNDVVIGDDCVIHSHVVIKGPTEIGKGNRVFQFATLGEECQDLKYNNEPTKLIIGDNNTFRECCTVHRGTIQDEGITRIGSNNLFMAYTHVAHDCVVGDNCILANNASIAGHVHVGNHAIIGGMAGVHQFCKIGEHAFIAATSTVLRDVPPYVMASGNPAGPFGLNSEGLKRRGFDKDAITAVKRSYRLLYRKGLTLDNAVEEITTQYGQFPEVQRFLEFIKHSDRGLAR</sequence>
<dbReference type="SUPFAM" id="SSF51161">
    <property type="entry name" value="Trimeric LpxA-like enzymes"/>
    <property type="match status" value="1"/>
</dbReference>
<keyword evidence="6 8" id="KW-0443">Lipid metabolism</keyword>
<keyword evidence="1 8" id="KW-0963">Cytoplasm</keyword>
<dbReference type="PIRSF" id="PIRSF000456">
    <property type="entry name" value="UDP-GlcNAc_acltr"/>
    <property type="match status" value="1"/>
</dbReference>
<evidence type="ECO:0000313" key="10">
    <source>
        <dbReference type="EMBL" id="SES84937.1"/>
    </source>
</evidence>
<reference evidence="10 11" key="1">
    <citation type="submission" date="2016-10" db="EMBL/GenBank/DDBJ databases">
        <authorList>
            <person name="de Groot N.N."/>
        </authorList>
    </citation>
    <scope>NUCLEOTIDE SEQUENCE [LARGE SCALE GENOMIC DNA]</scope>
    <source>
        <strain evidence="10 11">DSM 19706</strain>
    </source>
</reference>
<proteinExistence type="inferred from homology"/>
<protein>
    <recommendedName>
        <fullName evidence="8">Acyl-[acyl-carrier-protein]--UDP-N-acetylglucosamine O-acyltransferase</fullName>
        <shortName evidence="8">UDP-N-acetylglucosamine acyltransferase</shortName>
        <ecNumber evidence="8">2.3.1.129</ecNumber>
    </recommendedName>
</protein>
<dbReference type="PANTHER" id="PTHR43480:SF1">
    <property type="entry name" value="ACYL-[ACYL-CARRIER-PROTEIN]--UDP-N-ACETYLGLUCOSAMINE O-ACYLTRANSFERASE, MITOCHONDRIAL-RELATED"/>
    <property type="match status" value="1"/>
</dbReference>
<dbReference type="PROSITE" id="PS00101">
    <property type="entry name" value="HEXAPEP_TRANSFERASES"/>
    <property type="match status" value="1"/>
</dbReference>
<evidence type="ECO:0000256" key="3">
    <source>
        <dbReference type="ARBA" id="ARBA00022556"/>
    </source>
</evidence>
<comment type="similarity">
    <text evidence="8">Belongs to the transferase hexapeptide repeat family. LpxA subfamily.</text>
</comment>
<evidence type="ECO:0000256" key="5">
    <source>
        <dbReference type="ARBA" id="ARBA00022737"/>
    </source>
</evidence>
<feature type="domain" description="UDP N-acetylglucosamine O-acyltransferase C-terminal" evidence="9">
    <location>
        <begin position="182"/>
        <end position="262"/>
    </location>
</feature>
<dbReference type="GO" id="GO:0009245">
    <property type="term" value="P:lipid A biosynthetic process"/>
    <property type="evidence" value="ECO:0007669"/>
    <property type="project" value="UniProtKB-UniRule"/>
</dbReference>
<dbReference type="Proteomes" id="UP000199308">
    <property type="component" value="Unassembled WGS sequence"/>
</dbReference>
<dbReference type="CDD" id="cd03351">
    <property type="entry name" value="LbH_UDP-GlcNAc_AT"/>
    <property type="match status" value="1"/>
</dbReference>
<name>A0A1H9ZT79_THASX</name>
<dbReference type="Pfam" id="PF13720">
    <property type="entry name" value="Acetyltransf_11"/>
    <property type="match status" value="1"/>
</dbReference>
<dbReference type="NCBIfam" id="TIGR01852">
    <property type="entry name" value="lipid_A_lpxA"/>
    <property type="match status" value="1"/>
</dbReference>
<comment type="function">
    <text evidence="8">Involved in the biosynthesis of lipid A, a phosphorylated glycolipid that anchors the lipopolysaccharide to the outer membrane of the cell.</text>
</comment>
<dbReference type="InterPro" id="IPR001451">
    <property type="entry name" value="Hexapep"/>
</dbReference>
<dbReference type="GO" id="GO:0005737">
    <property type="term" value="C:cytoplasm"/>
    <property type="evidence" value="ECO:0007669"/>
    <property type="project" value="UniProtKB-SubCell"/>
</dbReference>
<dbReference type="HAMAP" id="MF_00387">
    <property type="entry name" value="LpxA"/>
    <property type="match status" value="1"/>
</dbReference>
<dbReference type="EC" id="2.3.1.129" evidence="8"/>
<comment type="subunit">
    <text evidence="8">Homotrimer.</text>
</comment>
<evidence type="ECO:0000256" key="4">
    <source>
        <dbReference type="ARBA" id="ARBA00022679"/>
    </source>
</evidence>
<dbReference type="InterPro" id="IPR018357">
    <property type="entry name" value="Hexapep_transf_CS"/>
</dbReference>
<dbReference type="AlphaFoldDB" id="A0A1H9ZT79"/>
<dbReference type="STRING" id="349064.SAMN05660429_00579"/>
<keyword evidence="7 8" id="KW-0012">Acyltransferase</keyword>
<keyword evidence="4 8" id="KW-0808">Transferase</keyword>
<evidence type="ECO:0000259" key="9">
    <source>
        <dbReference type="Pfam" id="PF13720"/>
    </source>
</evidence>